<gene>
    <name evidence="2" type="ORF">R9X50_00455600</name>
</gene>
<name>A0AAQ3M5K5_9PEZI</name>
<dbReference type="PANTHER" id="PTHR37852">
    <property type="entry name" value="YALI0B21208P"/>
    <property type="match status" value="1"/>
</dbReference>
<feature type="compositionally biased region" description="Polar residues" evidence="1">
    <location>
        <begin position="1"/>
        <end position="21"/>
    </location>
</feature>
<dbReference type="AlphaFoldDB" id="A0AAQ3M5K5"/>
<accession>A0AAQ3M5K5</accession>
<dbReference type="PANTHER" id="PTHR37852:SF1">
    <property type="entry name" value="HIG1 DOMAIN-CONTAINING PROTEIN"/>
    <property type="match status" value="1"/>
</dbReference>
<dbReference type="Proteomes" id="UP001303373">
    <property type="component" value="Chromosome 6"/>
</dbReference>
<protein>
    <submittedName>
        <fullName evidence="2">Uncharacterized protein</fullName>
    </submittedName>
</protein>
<reference evidence="2 3" key="1">
    <citation type="submission" date="2023-11" db="EMBL/GenBank/DDBJ databases">
        <title>An acidophilic fungus is an integral part of prey digestion in a carnivorous sundew plant.</title>
        <authorList>
            <person name="Tsai I.J."/>
        </authorList>
    </citation>
    <scope>NUCLEOTIDE SEQUENCE [LARGE SCALE GENOMIC DNA]</scope>
    <source>
        <strain evidence="2">169a</strain>
    </source>
</reference>
<evidence type="ECO:0000313" key="2">
    <source>
        <dbReference type="EMBL" id="WPH01704.1"/>
    </source>
</evidence>
<organism evidence="2 3">
    <name type="scientific">Acrodontium crateriforme</name>
    <dbReference type="NCBI Taxonomy" id="150365"/>
    <lineage>
        <taxon>Eukaryota</taxon>
        <taxon>Fungi</taxon>
        <taxon>Dikarya</taxon>
        <taxon>Ascomycota</taxon>
        <taxon>Pezizomycotina</taxon>
        <taxon>Dothideomycetes</taxon>
        <taxon>Dothideomycetidae</taxon>
        <taxon>Mycosphaerellales</taxon>
        <taxon>Teratosphaeriaceae</taxon>
        <taxon>Acrodontium</taxon>
    </lineage>
</organism>
<feature type="region of interest" description="Disordered" evidence="1">
    <location>
        <begin position="1"/>
        <end position="28"/>
    </location>
</feature>
<evidence type="ECO:0000313" key="3">
    <source>
        <dbReference type="Proteomes" id="UP001303373"/>
    </source>
</evidence>
<proteinExistence type="predicted"/>
<sequence length="227" mass="25205">MVSSKLTESPSKATENSTPQPSISSFMRSSSDRLSLPYPFRLPLGMTAAGLAGFVLGVSHGSSEAALRFRAENAHRFPTTQTGWYLYHKSKNYNVALEGIFEGFRMGFKQAFWVALFISMEECVDRGRTGLVRQWKMFKGRPYDVEVVASRDFVSSVLAGLGTAGAFSVYNRFPVYTTTRMAKMGAKAGLVFGVVQDLLSMLRGRHLGYVDFVKRHTFGTSEHDVVK</sequence>
<evidence type="ECO:0000256" key="1">
    <source>
        <dbReference type="SAM" id="MobiDB-lite"/>
    </source>
</evidence>
<keyword evidence="3" id="KW-1185">Reference proteome</keyword>
<dbReference type="EMBL" id="CP138585">
    <property type="protein sequence ID" value="WPH01704.1"/>
    <property type="molecule type" value="Genomic_DNA"/>
</dbReference>